<protein>
    <submittedName>
        <fullName evidence="1">Transposable element-related</fullName>
    </submittedName>
</protein>
<comment type="caution">
    <text evidence="1">The sequence shown here is derived from an EMBL/GenBank/DDBJ whole genome shotgun (WGS) entry which is preliminary data.</text>
</comment>
<dbReference type="EMBL" id="CM043023">
    <property type="protein sequence ID" value="KAI4455483.1"/>
    <property type="molecule type" value="Genomic_DNA"/>
</dbReference>
<evidence type="ECO:0000313" key="1">
    <source>
        <dbReference type="EMBL" id="KAI4455483.1"/>
    </source>
</evidence>
<dbReference type="Proteomes" id="UP001056778">
    <property type="component" value="Chromosome 9"/>
</dbReference>
<name>A0ACB9SK36_HOLOL</name>
<organism evidence="1 2">
    <name type="scientific">Holotrichia oblita</name>
    <name type="common">Chafer beetle</name>
    <dbReference type="NCBI Taxonomy" id="644536"/>
    <lineage>
        <taxon>Eukaryota</taxon>
        <taxon>Metazoa</taxon>
        <taxon>Ecdysozoa</taxon>
        <taxon>Arthropoda</taxon>
        <taxon>Hexapoda</taxon>
        <taxon>Insecta</taxon>
        <taxon>Pterygota</taxon>
        <taxon>Neoptera</taxon>
        <taxon>Endopterygota</taxon>
        <taxon>Coleoptera</taxon>
        <taxon>Polyphaga</taxon>
        <taxon>Scarabaeiformia</taxon>
        <taxon>Scarabaeidae</taxon>
        <taxon>Melolonthinae</taxon>
        <taxon>Holotrichia</taxon>
    </lineage>
</organism>
<evidence type="ECO:0000313" key="2">
    <source>
        <dbReference type="Proteomes" id="UP001056778"/>
    </source>
</evidence>
<gene>
    <name evidence="1" type="ORF">MML48_9g00002301</name>
</gene>
<keyword evidence="2" id="KW-1185">Reference proteome</keyword>
<sequence>MLKLSECDKVLILSKLEEGWSIRYVAGMFNINKATVLNVKKKWEENRSVKRKEGSGRPRISNQQQDEVLLDYLRENPFRTARDAVYHTNFPGSWSTACRRINNSELKNYTSAKKELLAVENKQSRMLFSLNYIYRGQNFWESVVFSDEKIFQSSHDGRVNVYRSRNKIC</sequence>
<reference evidence="1" key="1">
    <citation type="submission" date="2022-04" db="EMBL/GenBank/DDBJ databases">
        <title>Chromosome-scale genome assembly of Holotrichia oblita Faldermann.</title>
        <authorList>
            <person name="Rongchong L."/>
        </authorList>
    </citation>
    <scope>NUCLEOTIDE SEQUENCE</scope>
    <source>
        <strain evidence="1">81SQS9</strain>
    </source>
</reference>
<accession>A0ACB9SK36</accession>
<proteinExistence type="predicted"/>